<dbReference type="SUPFAM" id="SSF54171">
    <property type="entry name" value="DNA-binding domain"/>
    <property type="match status" value="1"/>
</dbReference>
<feature type="compositionally biased region" description="Basic and acidic residues" evidence="9">
    <location>
        <begin position="201"/>
        <end position="210"/>
    </location>
</feature>
<keyword evidence="12" id="KW-1185">Reference proteome</keyword>
<evidence type="ECO:0000256" key="5">
    <source>
        <dbReference type="ARBA" id="ARBA00023159"/>
    </source>
</evidence>
<feature type="domain" description="AP2/ERF" evidence="10">
    <location>
        <begin position="83"/>
        <end position="140"/>
    </location>
</feature>
<keyword evidence="5" id="KW-0010">Activator</keyword>
<dbReference type="PROSITE" id="PS51032">
    <property type="entry name" value="AP2_ERF"/>
    <property type="match status" value="1"/>
</dbReference>
<keyword evidence="7" id="KW-0539">Nucleus</keyword>
<gene>
    <name evidence="11" type="ORF">ILEXP_LOCUS2067</name>
</gene>
<dbReference type="PANTHER" id="PTHR31985:SF130">
    <property type="entry name" value="ETHYLENE-RESPONSIVE TRANSCRIPTION FACTOR ERF034"/>
    <property type="match status" value="1"/>
</dbReference>
<evidence type="ECO:0000256" key="4">
    <source>
        <dbReference type="ARBA" id="ARBA00023125"/>
    </source>
</evidence>
<dbReference type="CDD" id="cd00018">
    <property type="entry name" value="AP2"/>
    <property type="match status" value="1"/>
</dbReference>
<dbReference type="Gene3D" id="3.30.730.10">
    <property type="entry name" value="AP2/ERF domain"/>
    <property type="match status" value="1"/>
</dbReference>
<dbReference type="Pfam" id="PF00847">
    <property type="entry name" value="AP2"/>
    <property type="match status" value="1"/>
</dbReference>
<dbReference type="InterPro" id="IPR036955">
    <property type="entry name" value="AP2/ERF_dom_sf"/>
</dbReference>
<feature type="region of interest" description="Disordered" evidence="9">
    <location>
        <begin position="181"/>
        <end position="210"/>
    </location>
</feature>
<evidence type="ECO:0000256" key="7">
    <source>
        <dbReference type="ARBA" id="ARBA00023242"/>
    </source>
</evidence>
<dbReference type="InterPro" id="IPR001471">
    <property type="entry name" value="AP2/ERF_dom"/>
</dbReference>
<evidence type="ECO:0000259" key="10">
    <source>
        <dbReference type="PROSITE" id="PS51032"/>
    </source>
</evidence>
<dbReference type="FunFam" id="3.30.730.10:FF:000001">
    <property type="entry name" value="Ethylene-responsive transcription factor 2"/>
    <property type="match status" value="1"/>
</dbReference>
<evidence type="ECO:0000256" key="8">
    <source>
        <dbReference type="ARBA" id="ARBA00024343"/>
    </source>
</evidence>
<feature type="region of interest" description="Disordered" evidence="9">
    <location>
        <begin position="35"/>
        <end position="80"/>
    </location>
</feature>
<dbReference type="PRINTS" id="PR00367">
    <property type="entry name" value="ETHRSPELEMNT"/>
</dbReference>
<keyword evidence="6" id="KW-0804">Transcription</keyword>
<dbReference type="Proteomes" id="UP001642360">
    <property type="component" value="Unassembled WGS sequence"/>
</dbReference>
<evidence type="ECO:0000256" key="9">
    <source>
        <dbReference type="SAM" id="MobiDB-lite"/>
    </source>
</evidence>
<comment type="similarity">
    <text evidence="8">Belongs to the AP2/ERF transcription factor family. ERF subfamily.</text>
</comment>
<dbReference type="EMBL" id="CAUOFW020000692">
    <property type="protein sequence ID" value="CAK9135135.1"/>
    <property type="molecule type" value="Genomic_DNA"/>
</dbReference>
<organism evidence="11 12">
    <name type="scientific">Ilex paraguariensis</name>
    <name type="common">yerba mate</name>
    <dbReference type="NCBI Taxonomy" id="185542"/>
    <lineage>
        <taxon>Eukaryota</taxon>
        <taxon>Viridiplantae</taxon>
        <taxon>Streptophyta</taxon>
        <taxon>Embryophyta</taxon>
        <taxon>Tracheophyta</taxon>
        <taxon>Spermatophyta</taxon>
        <taxon>Magnoliopsida</taxon>
        <taxon>eudicotyledons</taxon>
        <taxon>Gunneridae</taxon>
        <taxon>Pentapetalae</taxon>
        <taxon>asterids</taxon>
        <taxon>campanulids</taxon>
        <taxon>Aquifoliales</taxon>
        <taxon>Aquifoliaceae</taxon>
        <taxon>Ilex</taxon>
    </lineage>
</organism>
<dbReference type="PANTHER" id="PTHR31985">
    <property type="entry name" value="ETHYLENE-RESPONSIVE TRANSCRIPTION FACTOR ERF042-RELATED"/>
    <property type="match status" value="1"/>
</dbReference>
<keyword evidence="2" id="KW-0611">Plant defense</keyword>
<dbReference type="GO" id="GO:0006952">
    <property type="term" value="P:defense response"/>
    <property type="evidence" value="ECO:0007669"/>
    <property type="project" value="UniProtKB-KW"/>
</dbReference>
<evidence type="ECO:0000256" key="2">
    <source>
        <dbReference type="ARBA" id="ARBA00022821"/>
    </source>
</evidence>
<comment type="caution">
    <text evidence="11">The sequence shown here is derived from an EMBL/GenBank/DDBJ whole genome shotgun (WGS) entry which is preliminary data.</text>
</comment>
<dbReference type="SMART" id="SM00380">
    <property type="entry name" value="AP2"/>
    <property type="match status" value="1"/>
</dbReference>
<comment type="subcellular location">
    <subcellularLocation>
        <location evidence="1">Nucleus</location>
    </subcellularLocation>
</comment>
<evidence type="ECO:0000256" key="1">
    <source>
        <dbReference type="ARBA" id="ARBA00004123"/>
    </source>
</evidence>
<dbReference type="GO" id="GO:0005634">
    <property type="term" value="C:nucleus"/>
    <property type="evidence" value="ECO:0007669"/>
    <property type="project" value="UniProtKB-SubCell"/>
</dbReference>
<feature type="compositionally biased region" description="Polar residues" evidence="9">
    <location>
        <begin position="37"/>
        <end position="49"/>
    </location>
</feature>
<dbReference type="GO" id="GO:0003677">
    <property type="term" value="F:DNA binding"/>
    <property type="evidence" value="ECO:0007669"/>
    <property type="project" value="UniProtKB-KW"/>
</dbReference>
<dbReference type="AlphaFoldDB" id="A0ABC8QUU0"/>
<evidence type="ECO:0000313" key="11">
    <source>
        <dbReference type="EMBL" id="CAK9135135.1"/>
    </source>
</evidence>
<proteinExistence type="inferred from homology"/>
<dbReference type="InterPro" id="IPR016177">
    <property type="entry name" value="DNA-bd_dom_sf"/>
</dbReference>
<reference evidence="11 12" key="1">
    <citation type="submission" date="2024-02" db="EMBL/GenBank/DDBJ databases">
        <authorList>
            <person name="Vignale AGUSTIN F."/>
            <person name="Sosa J E."/>
            <person name="Modenutti C."/>
        </authorList>
    </citation>
    <scope>NUCLEOTIDE SEQUENCE [LARGE SCALE GENOMIC DNA]</scope>
</reference>
<protein>
    <recommendedName>
        <fullName evidence="10">AP2/ERF domain-containing protein</fullName>
    </recommendedName>
</protein>
<dbReference type="InterPro" id="IPR051032">
    <property type="entry name" value="AP2/ERF_TF_ERF_subfamily"/>
</dbReference>
<name>A0ABC8QUU0_9AQUA</name>
<evidence type="ECO:0000313" key="12">
    <source>
        <dbReference type="Proteomes" id="UP001642360"/>
    </source>
</evidence>
<accession>A0ABC8QUU0</accession>
<keyword evidence="3" id="KW-0805">Transcription regulation</keyword>
<keyword evidence="4" id="KW-0238">DNA-binding</keyword>
<evidence type="ECO:0000256" key="6">
    <source>
        <dbReference type="ARBA" id="ARBA00023163"/>
    </source>
</evidence>
<evidence type="ECO:0000256" key="3">
    <source>
        <dbReference type="ARBA" id="ARBA00023015"/>
    </source>
</evidence>
<sequence>MKQHLFMDFGSQNSSLSYSSYSTTTTTTNTTFTSYSPVTSWDSKTLSKSSAKRGSKEGKQTISDNESSKKHKISSSNAGKHPIYRGIRMRNWGKWVSEIREPRKKSRIWLGTYPTAEMAARAHDVAAIAIKGHLAHLNFPELAQDLPCPASAAPKDIQIAAAKAAAGIFYGKGRTMTVSHSPDATEMSCETPESPTFLARDSTDDPRPPLRETVSDSIDDTLFDLPDLSFDSVVPLHGFSYASSSQLAGVDIGFLLEEPFTWD</sequence>